<protein>
    <submittedName>
        <fullName evidence="2">Uncharacterized protein</fullName>
    </submittedName>
</protein>
<organism evidence="2 3">
    <name type="scientific">Saccharopolyspora elongata</name>
    <dbReference type="NCBI Taxonomy" id="2530387"/>
    <lineage>
        <taxon>Bacteria</taxon>
        <taxon>Bacillati</taxon>
        <taxon>Actinomycetota</taxon>
        <taxon>Actinomycetes</taxon>
        <taxon>Pseudonocardiales</taxon>
        <taxon>Pseudonocardiaceae</taxon>
        <taxon>Saccharopolyspora</taxon>
    </lineage>
</organism>
<dbReference type="OrthoDB" id="7949713at2"/>
<keyword evidence="3" id="KW-1185">Reference proteome</keyword>
<sequence length="229" mass="24370">MEVPSHRAARVNPMTRFDGASRKPPGLRAATLITAALAVLLTACGGQDQPGDGIASAGDPPPASPAAGEPAPAGRQGGKSAFFDAQLKYVQCMRRNGIEDWPDPKLSGYSDWSKIQVVQARLQSGPNARQGQDKLTEAMRTCMPEMQAADALEPQRDAQQEYESMLEHAKCMRNNGVSAFTNPTMQGGQVIPGGDANPTGMSIDQDSPAYKQAREACKDKLLDGLDGMQ</sequence>
<dbReference type="Proteomes" id="UP000294947">
    <property type="component" value="Unassembled WGS sequence"/>
</dbReference>
<dbReference type="AlphaFoldDB" id="A0A4R4Y959"/>
<feature type="compositionally biased region" description="Low complexity" evidence="1">
    <location>
        <begin position="65"/>
        <end position="74"/>
    </location>
</feature>
<name>A0A4R4Y959_9PSEU</name>
<proteinExistence type="predicted"/>
<comment type="caution">
    <text evidence="2">The sequence shown here is derived from an EMBL/GenBank/DDBJ whole genome shotgun (WGS) entry which is preliminary data.</text>
</comment>
<reference evidence="2 3" key="1">
    <citation type="submission" date="2019-03" db="EMBL/GenBank/DDBJ databases">
        <title>Draft genome sequences of novel Actinobacteria.</title>
        <authorList>
            <person name="Sahin N."/>
            <person name="Ay H."/>
            <person name="Saygin H."/>
        </authorList>
    </citation>
    <scope>NUCLEOTIDE SEQUENCE [LARGE SCALE GENOMIC DNA]</scope>
    <source>
        <strain evidence="2 3">7K502</strain>
    </source>
</reference>
<accession>A0A4R4Y959</accession>
<dbReference type="EMBL" id="SMKW01000064">
    <property type="protein sequence ID" value="TDD40995.1"/>
    <property type="molecule type" value="Genomic_DNA"/>
</dbReference>
<gene>
    <name evidence="2" type="ORF">E1288_33975</name>
</gene>
<evidence type="ECO:0000313" key="3">
    <source>
        <dbReference type="Proteomes" id="UP000294947"/>
    </source>
</evidence>
<feature type="region of interest" description="Disordered" evidence="1">
    <location>
        <begin position="1"/>
        <end position="24"/>
    </location>
</feature>
<evidence type="ECO:0000256" key="1">
    <source>
        <dbReference type="SAM" id="MobiDB-lite"/>
    </source>
</evidence>
<feature type="region of interest" description="Disordered" evidence="1">
    <location>
        <begin position="50"/>
        <end position="78"/>
    </location>
</feature>
<evidence type="ECO:0000313" key="2">
    <source>
        <dbReference type="EMBL" id="TDD40995.1"/>
    </source>
</evidence>